<dbReference type="AlphaFoldDB" id="E6X0Y6"/>
<gene>
    <name evidence="3" type="ordered locus">Nitsa_1670</name>
</gene>
<sequence length="119" mass="13458">MKECPICHEPLQAVKLRCDACKTAYEGEFILPRLARLDAQFQRLAETLIEYGGNLKEMSEALDISYPTLKKRLNALSLALKKLKEHDEQTITEILEAIESGTISAKEGIRRIKEINGEL</sequence>
<feature type="domain" description="DUF2089" evidence="1">
    <location>
        <begin position="37"/>
        <end position="81"/>
    </location>
</feature>
<dbReference type="OrthoDB" id="9797643at2"/>
<organism evidence="3 4">
    <name type="scientific">Nitratifractor salsuginis (strain DSM 16511 / JCM 12458 / E9I37-1)</name>
    <dbReference type="NCBI Taxonomy" id="749222"/>
    <lineage>
        <taxon>Bacteria</taxon>
        <taxon>Pseudomonadati</taxon>
        <taxon>Campylobacterota</taxon>
        <taxon>Epsilonproteobacteria</taxon>
        <taxon>Campylobacterales</taxon>
        <taxon>Sulfurovaceae</taxon>
        <taxon>Nitratifractor</taxon>
    </lineage>
</organism>
<dbReference type="Proteomes" id="UP000008633">
    <property type="component" value="Chromosome"/>
</dbReference>
<dbReference type="HOGENOM" id="CLU_132137_0_0_7"/>
<dbReference type="InterPro" id="IPR053957">
    <property type="entry name" value="DUF2089_Zn_ribbon"/>
</dbReference>
<evidence type="ECO:0000313" key="3">
    <source>
        <dbReference type="EMBL" id="ADV46918.1"/>
    </source>
</evidence>
<dbReference type="eggNOG" id="COG3877">
    <property type="taxonomic scope" value="Bacteria"/>
</dbReference>
<dbReference type="EMBL" id="CP002452">
    <property type="protein sequence ID" value="ADV46918.1"/>
    <property type="molecule type" value="Genomic_DNA"/>
</dbReference>
<keyword evidence="4" id="KW-1185">Reference proteome</keyword>
<evidence type="ECO:0008006" key="5">
    <source>
        <dbReference type="Google" id="ProtNLM"/>
    </source>
</evidence>
<reference evidence="3 4" key="1">
    <citation type="journal article" date="2011" name="Stand. Genomic Sci.">
        <title>Complete genome sequence of Nitratifractor salsuginis type strain (E9I37-1).</title>
        <authorList>
            <person name="Anderson I."/>
            <person name="Sikorski J."/>
            <person name="Zeytun A."/>
            <person name="Nolan M."/>
            <person name="Lapidus A."/>
            <person name="Lucas S."/>
            <person name="Hammon N."/>
            <person name="Deshpande S."/>
            <person name="Cheng J.F."/>
            <person name="Tapia R."/>
            <person name="Han C."/>
            <person name="Goodwin L."/>
            <person name="Pitluck S."/>
            <person name="Liolios K."/>
            <person name="Pagani I."/>
            <person name="Ivanova N."/>
            <person name="Huntemann M."/>
            <person name="Mavromatis K."/>
            <person name="Ovchinikova G."/>
            <person name="Pati A."/>
            <person name="Chen A."/>
            <person name="Palaniappan K."/>
            <person name="Land M."/>
            <person name="Hauser L."/>
            <person name="Brambilla E.M."/>
            <person name="Ngatchou-Djao O.D."/>
            <person name="Rohde M."/>
            <person name="Tindall B.J."/>
            <person name="Goker M."/>
            <person name="Detter J.C."/>
            <person name="Woyke T."/>
            <person name="Bristow J."/>
            <person name="Eisen J.A."/>
            <person name="Markowitz V."/>
            <person name="Hugenholtz P."/>
            <person name="Klenk H.P."/>
            <person name="Kyrpides N.C."/>
        </authorList>
    </citation>
    <scope>NUCLEOTIDE SEQUENCE [LARGE SCALE GENOMIC DNA]</scope>
    <source>
        <strain evidence="4">DSM 16511 / JCM 12458 / E9I37-1</strain>
    </source>
</reference>
<evidence type="ECO:0000313" key="4">
    <source>
        <dbReference type="Proteomes" id="UP000008633"/>
    </source>
</evidence>
<name>E6X0Y6_NITSE</name>
<dbReference type="Pfam" id="PF22747">
    <property type="entry name" value="Zn_ribbon_DUF2089"/>
    <property type="match status" value="1"/>
</dbReference>
<dbReference type="InterPro" id="IPR018658">
    <property type="entry name" value="DUF2089"/>
</dbReference>
<dbReference type="Pfam" id="PF09862">
    <property type="entry name" value="DUF2089"/>
    <property type="match status" value="1"/>
</dbReference>
<proteinExistence type="predicted"/>
<dbReference type="KEGG" id="nsa:Nitsa_1670"/>
<protein>
    <recommendedName>
        <fullName evidence="5">DUF2089 domain-containing protein</fullName>
    </recommendedName>
</protein>
<evidence type="ECO:0000259" key="1">
    <source>
        <dbReference type="Pfam" id="PF09862"/>
    </source>
</evidence>
<feature type="domain" description="DUF2089" evidence="2">
    <location>
        <begin position="4"/>
        <end position="34"/>
    </location>
</feature>
<accession>E6X0Y6</accession>
<reference evidence="4" key="2">
    <citation type="submission" date="2011-01" db="EMBL/GenBank/DDBJ databases">
        <title>The complete genome of Nitratifractor salsuginis DSM 16511.</title>
        <authorList>
            <consortium name="US DOE Joint Genome Institute (JGI-PGF)"/>
            <person name="Lucas S."/>
            <person name="Copeland A."/>
            <person name="Lapidus A."/>
            <person name="Bruce D."/>
            <person name="Goodwin L."/>
            <person name="Pitluck S."/>
            <person name="Kyrpides N."/>
            <person name="Mavromatis K."/>
            <person name="Ivanova N."/>
            <person name="Mikhailova N."/>
            <person name="Zeytun A."/>
            <person name="Detter J.C."/>
            <person name="Tapia R."/>
            <person name="Han C."/>
            <person name="Land M."/>
            <person name="Hauser L."/>
            <person name="Markowitz V."/>
            <person name="Cheng J.-F."/>
            <person name="Hugenholtz P."/>
            <person name="Woyke T."/>
            <person name="Wu D."/>
            <person name="Tindall B."/>
            <person name="Schuetze A."/>
            <person name="Brambilla E."/>
            <person name="Klenk H.-P."/>
            <person name="Eisen J.A."/>
        </authorList>
    </citation>
    <scope>NUCLEOTIDE SEQUENCE [LARGE SCALE GENOMIC DNA]</scope>
    <source>
        <strain evidence="4">DSM 16511 / JCM 12458 / E9I37-1</strain>
    </source>
</reference>
<dbReference type="STRING" id="749222.Nitsa_1670"/>
<evidence type="ECO:0000259" key="2">
    <source>
        <dbReference type="Pfam" id="PF22747"/>
    </source>
</evidence>
<dbReference type="RefSeq" id="WP_013554604.1">
    <property type="nucleotide sequence ID" value="NC_014935.1"/>
</dbReference>